<dbReference type="SUPFAM" id="SSF51338">
    <property type="entry name" value="Composite domain of metallo-dependent hydrolases"/>
    <property type="match status" value="1"/>
</dbReference>
<evidence type="ECO:0000259" key="9">
    <source>
        <dbReference type="Pfam" id="PF01979"/>
    </source>
</evidence>
<dbReference type="Proteomes" id="UP000645966">
    <property type="component" value="Unassembled WGS sequence"/>
</dbReference>
<evidence type="ECO:0000256" key="2">
    <source>
        <dbReference type="ARBA" id="ARBA00022723"/>
    </source>
</evidence>
<dbReference type="InterPro" id="IPR003764">
    <property type="entry name" value="GlcNAc_6-P_deAcase"/>
</dbReference>
<dbReference type="AlphaFoldDB" id="A0A934I8E5"/>
<keyword evidence="2 8" id="KW-0479">Metal-binding</keyword>
<dbReference type="SUPFAM" id="SSF51556">
    <property type="entry name" value="Metallo-dependent hydrolases"/>
    <property type="match status" value="1"/>
</dbReference>
<feature type="domain" description="Amidohydrolase-related" evidence="9">
    <location>
        <begin position="59"/>
        <end position="370"/>
    </location>
</feature>
<dbReference type="RefSeq" id="WP_198739192.1">
    <property type="nucleotide sequence ID" value="NZ_JAEIOS010000015.1"/>
</dbReference>
<dbReference type="Pfam" id="PF01979">
    <property type="entry name" value="Amidohydro_1"/>
    <property type="match status" value="1"/>
</dbReference>
<evidence type="ECO:0000313" key="11">
    <source>
        <dbReference type="Proteomes" id="UP000645966"/>
    </source>
</evidence>
<sequence length="388" mass="40855">MSTLIIHSAALYDGTIGGTAPDGAIRIEDGVITHVGTTADSRDWPADGAEIVDAQGAPVVPGYVDVHHHGGGGVAYDDGPEATATALAKHAAHGTTRAVLSYVTDSLDLMEKRIREGAEIVRTNPRVIGLHPEGPFLDPGHKGAHPVHELKDPTDENVRRILDAGEGTIVQMTIAPERTNGTEAVKLLVENGVVAAVGHTDASYETSREAFNNGATQLTHAFNGMNGIHHRAPGPVIAALRDERVWVEVINDGIHVHPQVVRSLFLEAPERVVLVTDAMSATCNPDGDYMLGQLKVNVRDGVARLAEGDSLAGSTLTMDRAVANAVHEVGVPLDVAVAAATGHAARCIGMNDRYGRIAKGYPGDVLILDPESLLPTRIWADGEAVEPA</sequence>
<dbReference type="EMBL" id="JAEIOS010000015">
    <property type="protein sequence ID" value="MBI8990174.1"/>
    <property type="molecule type" value="Genomic_DNA"/>
</dbReference>
<gene>
    <name evidence="10" type="primary">nagA</name>
    <name evidence="10" type="ORF">JDV75_10470</name>
</gene>
<evidence type="ECO:0000256" key="3">
    <source>
        <dbReference type="ARBA" id="ARBA00022801"/>
    </source>
</evidence>
<dbReference type="NCBIfam" id="TIGR00221">
    <property type="entry name" value="nagA"/>
    <property type="match status" value="1"/>
</dbReference>
<comment type="cofactor">
    <cofactor evidence="8">
        <name>a divalent metal cation</name>
        <dbReference type="ChEBI" id="CHEBI:60240"/>
    </cofactor>
    <text evidence="8">Binds 1 divalent metal cation per subunit.</text>
</comment>
<keyword evidence="3 5" id="KW-0378">Hydrolase</keyword>
<name>A0A934I8E5_9CORY</name>
<dbReference type="CDD" id="cd00854">
    <property type="entry name" value="NagA"/>
    <property type="match status" value="1"/>
</dbReference>
<dbReference type="Gene3D" id="2.30.40.10">
    <property type="entry name" value="Urease, subunit C, domain 1"/>
    <property type="match status" value="1"/>
</dbReference>
<dbReference type="InterPro" id="IPR032466">
    <property type="entry name" value="Metal_Hydrolase"/>
</dbReference>
<dbReference type="GO" id="GO:0046872">
    <property type="term" value="F:metal ion binding"/>
    <property type="evidence" value="ECO:0007669"/>
    <property type="project" value="UniProtKB-KW"/>
</dbReference>
<dbReference type="PANTHER" id="PTHR11113">
    <property type="entry name" value="N-ACETYLGLUCOSAMINE-6-PHOSPHATE DEACETYLASE"/>
    <property type="match status" value="1"/>
</dbReference>
<dbReference type="PIRSF" id="PIRSF038994">
    <property type="entry name" value="NagA"/>
    <property type="match status" value="1"/>
</dbReference>
<accession>A0A934I8E5</accession>
<dbReference type="PANTHER" id="PTHR11113:SF14">
    <property type="entry name" value="N-ACETYLGLUCOSAMINE-6-PHOSPHATE DEACETYLASE"/>
    <property type="match status" value="1"/>
</dbReference>
<feature type="binding site" evidence="8">
    <location>
        <position position="199"/>
    </location>
    <ligand>
        <name>Zn(2+)</name>
        <dbReference type="ChEBI" id="CHEBI:29105"/>
    </ligand>
</feature>
<dbReference type="GO" id="GO:0006046">
    <property type="term" value="P:N-acetylglucosamine catabolic process"/>
    <property type="evidence" value="ECO:0007669"/>
    <property type="project" value="TreeGrafter"/>
</dbReference>
<feature type="binding site" evidence="7">
    <location>
        <position position="231"/>
    </location>
    <ligand>
        <name>substrate</name>
    </ligand>
</feature>
<feature type="binding site" evidence="8">
    <location>
        <position position="133"/>
    </location>
    <ligand>
        <name>Zn(2+)</name>
        <dbReference type="ChEBI" id="CHEBI:29105"/>
    </ligand>
</feature>
<dbReference type="EC" id="3.5.1.25" evidence="10"/>
<keyword evidence="4 5" id="KW-0119">Carbohydrate metabolism</keyword>
<feature type="binding site" evidence="7">
    <location>
        <begin position="311"/>
        <end position="313"/>
    </location>
    <ligand>
        <name>substrate</name>
    </ligand>
</feature>
<feature type="binding site" evidence="7">
    <location>
        <position position="144"/>
    </location>
    <ligand>
        <name>substrate</name>
    </ligand>
</feature>
<protein>
    <submittedName>
        <fullName evidence="10">N-acetylglucosamine-6-phosphate deacetylase</fullName>
        <ecNumber evidence="10">3.5.1.25</ecNumber>
    </submittedName>
</protein>
<dbReference type="InterPro" id="IPR006680">
    <property type="entry name" value="Amidohydro-rel"/>
</dbReference>
<feature type="binding site" evidence="7">
    <location>
        <position position="255"/>
    </location>
    <ligand>
        <name>substrate</name>
    </ligand>
</feature>
<comment type="similarity">
    <text evidence="1 5">Belongs to the metallo-dependent hydrolases superfamily. NagA family.</text>
</comment>
<evidence type="ECO:0000256" key="1">
    <source>
        <dbReference type="ARBA" id="ARBA00010716"/>
    </source>
</evidence>
<evidence type="ECO:0000256" key="7">
    <source>
        <dbReference type="PIRSR" id="PIRSR038994-2"/>
    </source>
</evidence>
<dbReference type="InterPro" id="IPR011059">
    <property type="entry name" value="Metal-dep_hydrolase_composite"/>
</dbReference>
<comment type="caution">
    <text evidence="10">The sequence shown here is derived from an EMBL/GenBank/DDBJ whole genome shotgun (WGS) entry which is preliminary data.</text>
</comment>
<evidence type="ECO:0000256" key="8">
    <source>
        <dbReference type="PIRSR" id="PIRSR038994-3"/>
    </source>
</evidence>
<reference evidence="10" key="1">
    <citation type="submission" date="2020-12" db="EMBL/GenBank/DDBJ databases">
        <title>Genome public.</title>
        <authorList>
            <person name="Sun Q."/>
        </authorList>
    </citation>
    <scope>NUCLEOTIDE SEQUENCE</scope>
    <source>
        <strain evidence="10">CCM 8863</strain>
    </source>
</reference>
<feature type="active site" description="Proton donor/acceptor" evidence="6">
    <location>
        <position position="277"/>
    </location>
</feature>
<keyword evidence="11" id="KW-1185">Reference proteome</keyword>
<evidence type="ECO:0000313" key="10">
    <source>
        <dbReference type="EMBL" id="MBI8990174.1"/>
    </source>
</evidence>
<dbReference type="GO" id="GO:0008448">
    <property type="term" value="F:N-acetylglucosamine-6-phosphate deacetylase activity"/>
    <property type="evidence" value="ECO:0007669"/>
    <property type="project" value="UniProtKB-EC"/>
</dbReference>
<evidence type="ECO:0000256" key="6">
    <source>
        <dbReference type="PIRSR" id="PIRSR038994-1"/>
    </source>
</evidence>
<evidence type="ECO:0000256" key="4">
    <source>
        <dbReference type="ARBA" id="ARBA00023277"/>
    </source>
</evidence>
<feature type="binding site" evidence="7">
    <location>
        <begin position="223"/>
        <end position="224"/>
    </location>
    <ligand>
        <name>substrate</name>
    </ligand>
</feature>
<evidence type="ECO:0000256" key="5">
    <source>
        <dbReference type="PIRNR" id="PIRNR038994"/>
    </source>
</evidence>
<organism evidence="10 11">
    <name type="scientific">Corynebacterium meridianum</name>
    <dbReference type="NCBI Taxonomy" id="2765363"/>
    <lineage>
        <taxon>Bacteria</taxon>
        <taxon>Bacillati</taxon>
        <taxon>Actinomycetota</taxon>
        <taxon>Actinomycetes</taxon>
        <taxon>Mycobacteriales</taxon>
        <taxon>Corynebacteriaceae</taxon>
        <taxon>Corynebacterium</taxon>
    </lineage>
</organism>
<feature type="binding site" evidence="8">
    <location>
        <position position="220"/>
    </location>
    <ligand>
        <name>Zn(2+)</name>
        <dbReference type="ChEBI" id="CHEBI:29105"/>
    </ligand>
</feature>
<proteinExistence type="inferred from homology"/>
<dbReference type="Gene3D" id="3.20.20.140">
    <property type="entry name" value="Metal-dependent hydrolases"/>
    <property type="match status" value="1"/>
</dbReference>